<dbReference type="Proteomes" id="UP000683925">
    <property type="component" value="Unassembled WGS sequence"/>
</dbReference>
<feature type="region of interest" description="Disordered" evidence="1">
    <location>
        <begin position="1"/>
        <end position="22"/>
    </location>
</feature>
<gene>
    <name evidence="2" type="ORF">POCTA_138.1.T1170024</name>
</gene>
<name>A0A8S1XC95_PAROT</name>
<feature type="compositionally biased region" description="Basic and acidic residues" evidence="1">
    <location>
        <begin position="9"/>
        <end position="20"/>
    </location>
</feature>
<organism evidence="2 3">
    <name type="scientific">Paramecium octaurelia</name>
    <dbReference type="NCBI Taxonomy" id="43137"/>
    <lineage>
        <taxon>Eukaryota</taxon>
        <taxon>Sar</taxon>
        <taxon>Alveolata</taxon>
        <taxon>Ciliophora</taxon>
        <taxon>Intramacronucleata</taxon>
        <taxon>Oligohymenophorea</taxon>
        <taxon>Peniculida</taxon>
        <taxon>Parameciidae</taxon>
        <taxon>Paramecium</taxon>
    </lineage>
</organism>
<evidence type="ECO:0000313" key="3">
    <source>
        <dbReference type="Proteomes" id="UP000683925"/>
    </source>
</evidence>
<protein>
    <submittedName>
        <fullName evidence="2">Uncharacterized protein</fullName>
    </submittedName>
</protein>
<keyword evidence="3" id="KW-1185">Reference proteome</keyword>
<dbReference type="EMBL" id="CAJJDP010000117">
    <property type="protein sequence ID" value="CAD8198473.1"/>
    <property type="molecule type" value="Genomic_DNA"/>
</dbReference>
<proteinExistence type="predicted"/>
<evidence type="ECO:0000256" key="1">
    <source>
        <dbReference type="SAM" id="MobiDB-lite"/>
    </source>
</evidence>
<accession>A0A8S1XC95</accession>
<evidence type="ECO:0000313" key="2">
    <source>
        <dbReference type="EMBL" id="CAD8198473.1"/>
    </source>
</evidence>
<reference evidence="2" key="1">
    <citation type="submission" date="2021-01" db="EMBL/GenBank/DDBJ databases">
        <authorList>
            <consortium name="Genoscope - CEA"/>
            <person name="William W."/>
        </authorList>
    </citation>
    <scope>NUCLEOTIDE SEQUENCE</scope>
</reference>
<comment type="caution">
    <text evidence="2">The sequence shown here is derived from an EMBL/GenBank/DDBJ whole genome shotgun (WGS) entry which is preliminary data.</text>
</comment>
<sequence>MMRNLTSRVQERQWSKDSQSKKTYMGEQVQKLLGSVHNLHKFLRQIPNTKILINKKGGSIIEEKIRIILDVKFCKIAHHICTFTNLESQTIQGECDRQSQQFFLQYHY</sequence>
<dbReference type="AlphaFoldDB" id="A0A8S1XC95"/>